<dbReference type="AlphaFoldDB" id="A0AAD9N111"/>
<accession>A0AAD9N111</accession>
<keyword evidence="3" id="KW-1185">Reference proteome</keyword>
<protein>
    <submittedName>
        <fullName evidence="2">Uncharacterized protein</fullName>
    </submittedName>
</protein>
<comment type="caution">
    <text evidence="2">The sequence shown here is derived from an EMBL/GenBank/DDBJ whole genome shotgun (WGS) entry which is preliminary data.</text>
</comment>
<dbReference type="Proteomes" id="UP001208570">
    <property type="component" value="Unassembled WGS sequence"/>
</dbReference>
<evidence type="ECO:0000256" key="1">
    <source>
        <dbReference type="SAM" id="MobiDB-lite"/>
    </source>
</evidence>
<feature type="compositionally biased region" description="Basic residues" evidence="1">
    <location>
        <begin position="16"/>
        <end position="25"/>
    </location>
</feature>
<gene>
    <name evidence="2" type="ORF">LSH36_413g01003</name>
</gene>
<name>A0AAD9N111_9ANNE</name>
<organism evidence="2 3">
    <name type="scientific">Paralvinella palmiformis</name>
    <dbReference type="NCBI Taxonomy" id="53620"/>
    <lineage>
        <taxon>Eukaryota</taxon>
        <taxon>Metazoa</taxon>
        <taxon>Spiralia</taxon>
        <taxon>Lophotrochozoa</taxon>
        <taxon>Annelida</taxon>
        <taxon>Polychaeta</taxon>
        <taxon>Sedentaria</taxon>
        <taxon>Canalipalpata</taxon>
        <taxon>Terebellida</taxon>
        <taxon>Terebelliformia</taxon>
        <taxon>Alvinellidae</taxon>
        <taxon>Paralvinella</taxon>
    </lineage>
</organism>
<sequence>MATDLHSVKDSFVTRGTKRRGRHPQAHNTTVNESYDDLVYSLRTFITLQTSHTESLLSRDITDLAVIQYETSVIYTNPDAVFCRCPVLLIRRCRFALLRG</sequence>
<feature type="region of interest" description="Disordered" evidence="1">
    <location>
        <begin position="1"/>
        <end position="28"/>
    </location>
</feature>
<dbReference type="EMBL" id="JAODUP010000413">
    <property type="protein sequence ID" value="KAK2150294.1"/>
    <property type="molecule type" value="Genomic_DNA"/>
</dbReference>
<reference evidence="2" key="1">
    <citation type="journal article" date="2023" name="Mol. Biol. Evol.">
        <title>Third-Generation Sequencing Reveals the Adaptive Role of the Epigenome in Three Deep-Sea Polychaetes.</title>
        <authorList>
            <person name="Perez M."/>
            <person name="Aroh O."/>
            <person name="Sun Y."/>
            <person name="Lan Y."/>
            <person name="Juniper S.K."/>
            <person name="Young C.R."/>
            <person name="Angers B."/>
            <person name="Qian P.Y."/>
        </authorList>
    </citation>
    <scope>NUCLEOTIDE SEQUENCE</scope>
    <source>
        <strain evidence="2">P08H-3</strain>
    </source>
</reference>
<evidence type="ECO:0000313" key="3">
    <source>
        <dbReference type="Proteomes" id="UP001208570"/>
    </source>
</evidence>
<evidence type="ECO:0000313" key="2">
    <source>
        <dbReference type="EMBL" id="KAK2150294.1"/>
    </source>
</evidence>
<proteinExistence type="predicted"/>